<accession>A0ABD2LMK9</accession>
<proteinExistence type="predicted"/>
<keyword evidence="3" id="KW-1185">Reference proteome</keyword>
<feature type="signal peptide" evidence="1">
    <location>
        <begin position="1"/>
        <end position="20"/>
    </location>
</feature>
<evidence type="ECO:0000256" key="1">
    <source>
        <dbReference type="SAM" id="SignalP"/>
    </source>
</evidence>
<dbReference type="Proteomes" id="UP001620626">
    <property type="component" value="Unassembled WGS sequence"/>
</dbReference>
<protein>
    <submittedName>
        <fullName evidence="2">Uncharacterized protein</fullName>
    </submittedName>
</protein>
<feature type="chain" id="PRO_5044863136" evidence="1">
    <location>
        <begin position="21"/>
        <end position="252"/>
    </location>
</feature>
<name>A0ABD2LMK9_9BILA</name>
<sequence length="252" mass="27986">MRSNCLALSSLAIFYSAVFSAIGAPVEPSIKERAKHGVAAHYLKAEDEKLEKIKQMLEEQSPKMSPKGKQIATKFVEILLNKKLTYEEFRKEILKLDNETDAKTNEEFEKSEFAKQMVPPCCLCQLRPSPHANLAMFSPALLFVPAPTQSPCQFGHVQSRPAVWAKSDPVPMQIWPCSVPPCYLCQFRPSPHANLALFSAVAFVPTSTQPHANFAMSGPALLFGPNPTQSRCQFGPVLSRCVFQLWPSPLPI</sequence>
<dbReference type="EMBL" id="JBICBT010000358">
    <property type="protein sequence ID" value="KAL3116461.1"/>
    <property type="molecule type" value="Genomic_DNA"/>
</dbReference>
<evidence type="ECO:0000313" key="3">
    <source>
        <dbReference type="Proteomes" id="UP001620626"/>
    </source>
</evidence>
<dbReference type="AlphaFoldDB" id="A0ABD2LMK9"/>
<comment type="caution">
    <text evidence="2">The sequence shown here is derived from an EMBL/GenBank/DDBJ whole genome shotgun (WGS) entry which is preliminary data.</text>
</comment>
<organism evidence="2 3">
    <name type="scientific">Heterodera trifolii</name>
    <dbReference type="NCBI Taxonomy" id="157864"/>
    <lineage>
        <taxon>Eukaryota</taxon>
        <taxon>Metazoa</taxon>
        <taxon>Ecdysozoa</taxon>
        <taxon>Nematoda</taxon>
        <taxon>Chromadorea</taxon>
        <taxon>Rhabditida</taxon>
        <taxon>Tylenchina</taxon>
        <taxon>Tylenchomorpha</taxon>
        <taxon>Tylenchoidea</taxon>
        <taxon>Heteroderidae</taxon>
        <taxon>Heteroderinae</taxon>
        <taxon>Heterodera</taxon>
    </lineage>
</organism>
<keyword evidence="1" id="KW-0732">Signal</keyword>
<gene>
    <name evidence="2" type="ORF">niasHT_006908</name>
</gene>
<reference evidence="2 3" key="1">
    <citation type="submission" date="2024-10" db="EMBL/GenBank/DDBJ databases">
        <authorList>
            <person name="Kim D."/>
        </authorList>
    </citation>
    <scope>NUCLEOTIDE SEQUENCE [LARGE SCALE GENOMIC DNA]</scope>
    <source>
        <strain evidence="2">BH-2024</strain>
    </source>
</reference>
<evidence type="ECO:0000313" key="2">
    <source>
        <dbReference type="EMBL" id="KAL3116461.1"/>
    </source>
</evidence>